<proteinExistence type="predicted"/>
<dbReference type="PANTHER" id="PTHR33514">
    <property type="entry name" value="PROTEIN ABCI12, CHLOROPLASTIC"/>
    <property type="match status" value="1"/>
</dbReference>
<protein>
    <submittedName>
        <fullName evidence="6">ECF transporter transmembrane component</fullName>
    </submittedName>
</protein>
<dbReference type="RefSeq" id="WP_007744210.1">
    <property type="nucleotide sequence ID" value="NZ_CM001398.1"/>
</dbReference>
<evidence type="ECO:0000256" key="3">
    <source>
        <dbReference type="ARBA" id="ARBA00022989"/>
    </source>
</evidence>
<dbReference type="Proteomes" id="UP000004959">
    <property type="component" value="Chromosome"/>
</dbReference>
<dbReference type="InterPro" id="IPR003339">
    <property type="entry name" value="ABC/ECF_trnsptr_transmembrane"/>
</dbReference>
<dbReference type="STRING" id="336988.NT96_03350"/>
<feature type="transmembrane region" description="Helical" evidence="5">
    <location>
        <begin position="248"/>
        <end position="265"/>
    </location>
</feature>
<dbReference type="Pfam" id="PF02361">
    <property type="entry name" value="CbiQ"/>
    <property type="match status" value="1"/>
</dbReference>
<keyword evidence="4 5" id="KW-0472">Membrane</keyword>
<feature type="transmembrane region" description="Helical" evidence="5">
    <location>
        <begin position="23"/>
        <end position="40"/>
    </location>
</feature>
<dbReference type="PATRIC" id="fig|1045004.4.peg.26"/>
<evidence type="ECO:0000256" key="5">
    <source>
        <dbReference type="SAM" id="Phobius"/>
    </source>
</evidence>
<name>G9WIL5_9LACO</name>
<dbReference type="eggNOG" id="COG0619">
    <property type="taxonomic scope" value="Bacteria"/>
</dbReference>
<dbReference type="HOGENOM" id="CLU_056469_2_2_9"/>
<dbReference type="CDD" id="cd16914">
    <property type="entry name" value="EcfT"/>
    <property type="match status" value="1"/>
</dbReference>
<keyword evidence="2 5" id="KW-0812">Transmembrane</keyword>
<reference evidence="6 7" key="1">
    <citation type="journal article" date="2012" name="PLoS ONE">
        <title>Functional divergence in the genus oenococcus as predicted by genome sequencing of the newly-described species, Oenococcus kitaharae.</title>
        <authorList>
            <person name="Borneman A.R."/>
            <person name="McCarthy J.M."/>
            <person name="Chambers P.J."/>
            <person name="Bartowsky E.J."/>
        </authorList>
    </citation>
    <scope>NUCLEOTIDE SEQUENCE [LARGE SCALE GENOMIC DNA]</scope>
    <source>
        <strain evidence="7">DSM17330</strain>
    </source>
</reference>
<keyword evidence="3 5" id="KW-1133">Transmembrane helix</keyword>
<feature type="transmembrane region" description="Helical" evidence="5">
    <location>
        <begin position="74"/>
        <end position="96"/>
    </location>
</feature>
<sequence length="267" mass="30208">MNLDRLLIGRYLPGSTVIHKLDARVKLVITLAFIALTFFADNWQSSLLLFLFIFIAVAMAKINLLIFLKGIQPMLWLIIFTVLMQVLFLTGGRVYWHWGWLIISEYGFASGILIFFRFVLIIFISTLLTLTTSPTTLADGIASLLSPLKIFHLPIDEIAFMLALSLRFVPTLMDETSKIMTAQRSRGVDFGQGNVFQQMKAVIPIFIPQFIASFHRADELATAMASRGYRPAASRTKLYRPQLKKRDGFAILAFALLTYLTFILSSK</sequence>
<gene>
    <name evidence="6" type="ORF">OKIT_0025</name>
</gene>
<evidence type="ECO:0000313" key="7">
    <source>
        <dbReference type="Proteomes" id="UP000004959"/>
    </source>
</evidence>
<keyword evidence="7" id="KW-1185">Reference proteome</keyword>
<dbReference type="AlphaFoldDB" id="G9WIL5"/>
<comment type="subcellular location">
    <subcellularLocation>
        <location evidence="1">Membrane</location>
        <topology evidence="1">Multi-pass membrane protein</topology>
    </subcellularLocation>
</comment>
<dbReference type="EMBL" id="AFVZ01000001">
    <property type="protein sequence ID" value="EHN58154.1"/>
    <property type="molecule type" value="Genomic_DNA"/>
</dbReference>
<organism evidence="6 7">
    <name type="scientific">Oenococcus kitaharae DSM 17330</name>
    <dbReference type="NCBI Taxonomy" id="1045004"/>
    <lineage>
        <taxon>Bacteria</taxon>
        <taxon>Bacillati</taxon>
        <taxon>Bacillota</taxon>
        <taxon>Bacilli</taxon>
        <taxon>Lactobacillales</taxon>
        <taxon>Lactobacillaceae</taxon>
        <taxon>Oenococcus</taxon>
    </lineage>
</organism>
<dbReference type="GO" id="GO:0005886">
    <property type="term" value="C:plasma membrane"/>
    <property type="evidence" value="ECO:0007669"/>
    <property type="project" value="TreeGrafter"/>
</dbReference>
<accession>G9WIL5</accession>
<feature type="transmembrane region" description="Helical" evidence="5">
    <location>
        <begin position="108"/>
        <end position="130"/>
    </location>
</feature>
<evidence type="ECO:0000256" key="2">
    <source>
        <dbReference type="ARBA" id="ARBA00022692"/>
    </source>
</evidence>
<evidence type="ECO:0000256" key="4">
    <source>
        <dbReference type="ARBA" id="ARBA00023136"/>
    </source>
</evidence>
<dbReference type="OrthoDB" id="8075495at2"/>
<dbReference type="PANTHER" id="PTHR33514:SF13">
    <property type="entry name" value="PROTEIN ABCI12, CHLOROPLASTIC"/>
    <property type="match status" value="1"/>
</dbReference>
<evidence type="ECO:0000256" key="1">
    <source>
        <dbReference type="ARBA" id="ARBA00004141"/>
    </source>
</evidence>
<feature type="transmembrane region" description="Helical" evidence="5">
    <location>
        <begin position="47"/>
        <end position="68"/>
    </location>
</feature>
<evidence type="ECO:0000313" key="6">
    <source>
        <dbReference type="EMBL" id="EHN58154.1"/>
    </source>
</evidence>
<comment type="caution">
    <text evidence="6">The sequence shown here is derived from an EMBL/GenBank/DDBJ whole genome shotgun (WGS) entry which is preliminary data.</text>
</comment>